<protein>
    <submittedName>
        <fullName evidence="2">CRAL-TRIO domain-containing protein</fullName>
    </submittedName>
</protein>
<evidence type="ECO:0000259" key="1">
    <source>
        <dbReference type="PROSITE" id="PS50191"/>
    </source>
</evidence>
<evidence type="ECO:0000313" key="3">
    <source>
        <dbReference type="Proteomes" id="UP000326565"/>
    </source>
</evidence>
<dbReference type="InterPro" id="IPR036865">
    <property type="entry name" value="CRAL-TRIO_dom_sf"/>
</dbReference>
<name>A0A5N5X513_9EURO</name>
<dbReference type="PANTHER" id="PTHR46590:SF2">
    <property type="entry name" value="CRAL_TRIO DOMAIN PROTEIN (AFU_ORTHOLOGUE AFUA_4G13930)-RELATED"/>
    <property type="match status" value="1"/>
</dbReference>
<dbReference type="Pfam" id="PF00650">
    <property type="entry name" value="CRAL_TRIO"/>
    <property type="match status" value="1"/>
</dbReference>
<keyword evidence="3" id="KW-1185">Reference proteome</keyword>
<dbReference type="CDD" id="cd00170">
    <property type="entry name" value="SEC14"/>
    <property type="match status" value="1"/>
</dbReference>
<dbReference type="InterPro" id="IPR036273">
    <property type="entry name" value="CRAL/TRIO_N_dom_sf"/>
</dbReference>
<dbReference type="PROSITE" id="PS50191">
    <property type="entry name" value="CRAL_TRIO"/>
    <property type="match status" value="1"/>
</dbReference>
<dbReference type="InterPro" id="IPR011074">
    <property type="entry name" value="CRAL/TRIO_N_dom"/>
</dbReference>
<dbReference type="SUPFAM" id="SSF52087">
    <property type="entry name" value="CRAL/TRIO domain"/>
    <property type="match status" value="1"/>
</dbReference>
<sequence length="480" mass="54311">MSTTTVETGYVGNLTQEQEEKLLQLWAILLQSCDPELYSTDASQNGQPSSPTAPKKRRRLFSLGWAENTSKPTSDSSLMPTKMLSELEAMHMSAQDISSIQQVLTKLSPEELRSAFFGMIKQDHPDAFLLRFLRAEKWGVSEGFAKLVSALEWRTKQMQVDKEVTRKGELYALQQSQNSTDATEKKDGEDFLAQMRMGKGYFHGVDKSGRPICIVRGGLHKPGAQSEKVLNAFIVHSIEQVRLLLVPPVETMVKFLLYTKDIGGGIEFSLSNMEYAPVKFILQCFQENYPESLGAMLFYNAPWVFSGIWKVIRGWMDPIVAAKVHFPNSVEDLEKFIDRTQIVKELGGDEDWEYEYVEPEQNENAKLTDTASRDAIIARRQQIGEELFNTTSMWLSAKKKGNLGDVSLQKDHRANIIKRLQENYWELDPYVRSRTLLDRIGVIQDHGKIDFYPAQGGKEEDNEKVVMVDCASTAQVTGVA</sequence>
<dbReference type="Gene3D" id="3.40.525.10">
    <property type="entry name" value="CRAL-TRIO lipid binding domain"/>
    <property type="match status" value="1"/>
</dbReference>
<dbReference type="InterPro" id="IPR052432">
    <property type="entry name" value="PITP/CRAL-TRIO"/>
</dbReference>
<dbReference type="PANTHER" id="PTHR46590">
    <property type="entry name" value="PHOSPHATIDYLINOSITOL TRANSFER PROTEIN CSR1-RELATED"/>
    <property type="match status" value="1"/>
</dbReference>
<feature type="domain" description="CRAL-TRIO" evidence="1">
    <location>
        <begin position="190"/>
        <end position="354"/>
    </location>
</feature>
<dbReference type="SUPFAM" id="SSF46938">
    <property type="entry name" value="CRAL/TRIO N-terminal domain"/>
    <property type="match status" value="1"/>
</dbReference>
<reference evidence="2 3" key="1">
    <citation type="submission" date="2019-04" db="EMBL/GenBank/DDBJ databases">
        <title>Friends and foes A comparative genomics study of 23 Aspergillus species from section Flavi.</title>
        <authorList>
            <consortium name="DOE Joint Genome Institute"/>
            <person name="Kjaerbolling I."/>
            <person name="Vesth T."/>
            <person name="Frisvad J.C."/>
            <person name="Nybo J.L."/>
            <person name="Theobald S."/>
            <person name="Kildgaard S."/>
            <person name="Isbrandt T."/>
            <person name="Kuo A."/>
            <person name="Sato A."/>
            <person name="Lyhne E.K."/>
            <person name="Kogle M.E."/>
            <person name="Wiebenga A."/>
            <person name="Kun R.S."/>
            <person name="Lubbers R.J."/>
            <person name="Makela M.R."/>
            <person name="Barry K."/>
            <person name="Chovatia M."/>
            <person name="Clum A."/>
            <person name="Daum C."/>
            <person name="Haridas S."/>
            <person name="He G."/>
            <person name="LaButti K."/>
            <person name="Lipzen A."/>
            <person name="Mondo S."/>
            <person name="Riley R."/>
            <person name="Salamov A."/>
            <person name="Simmons B.A."/>
            <person name="Magnuson J.K."/>
            <person name="Henrissat B."/>
            <person name="Mortensen U.H."/>
            <person name="Larsen T.O."/>
            <person name="Devries R.P."/>
            <person name="Grigoriev I.V."/>
            <person name="Machida M."/>
            <person name="Baker S.E."/>
            <person name="Andersen M.R."/>
        </authorList>
    </citation>
    <scope>NUCLEOTIDE SEQUENCE [LARGE SCALE GENOMIC DNA]</scope>
    <source>
        <strain evidence="2 3">CBS 151.66</strain>
    </source>
</reference>
<dbReference type="SMART" id="SM00516">
    <property type="entry name" value="SEC14"/>
    <property type="match status" value="1"/>
</dbReference>
<dbReference type="Pfam" id="PF03765">
    <property type="entry name" value="CRAL_TRIO_N"/>
    <property type="match status" value="1"/>
</dbReference>
<dbReference type="EMBL" id="ML732198">
    <property type="protein sequence ID" value="KAB8075155.1"/>
    <property type="molecule type" value="Genomic_DNA"/>
</dbReference>
<gene>
    <name evidence="2" type="ORF">BDV29DRAFT_155897</name>
</gene>
<proteinExistence type="predicted"/>
<accession>A0A5N5X513</accession>
<organism evidence="2 3">
    <name type="scientific">Aspergillus leporis</name>
    <dbReference type="NCBI Taxonomy" id="41062"/>
    <lineage>
        <taxon>Eukaryota</taxon>
        <taxon>Fungi</taxon>
        <taxon>Dikarya</taxon>
        <taxon>Ascomycota</taxon>
        <taxon>Pezizomycotina</taxon>
        <taxon>Eurotiomycetes</taxon>
        <taxon>Eurotiomycetidae</taxon>
        <taxon>Eurotiales</taxon>
        <taxon>Aspergillaceae</taxon>
        <taxon>Aspergillus</taxon>
        <taxon>Aspergillus subgen. Circumdati</taxon>
    </lineage>
</organism>
<dbReference type="InterPro" id="IPR001251">
    <property type="entry name" value="CRAL-TRIO_dom"/>
</dbReference>
<evidence type="ECO:0000313" key="2">
    <source>
        <dbReference type="EMBL" id="KAB8075155.1"/>
    </source>
</evidence>
<dbReference type="AlphaFoldDB" id="A0A5N5X513"/>
<dbReference type="Proteomes" id="UP000326565">
    <property type="component" value="Unassembled WGS sequence"/>
</dbReference>
<dbReference type="OrthoDB" id="43460at2759"/>